<feature type="non-terminal residue" evidence="3">
    <location>
        <position position="1"/>
    </location>
</feature>
<keyword evidence="2" id="KW-0472">Membrane</keyword>
<protein>
    <submittedName>
        <fullName evidence="3">Uncharacterized protein</fullName>
    </submittedName>
</protein>
<sequence>MSTAASAVLTGIHQAAIALPSLLPTFLLALLACSLAAQILLGRRGLRANAKPTRRPARESSYDQRHRSRACRPEKAAPGYLSPSGLRFRVRRLRRQLRRRLRRAQFRVRQARRDGRLLALVGSTVLRYARRRLRLLQQGRRLLLLLVALVASPLLQRLLRLLRRCRDAWKPHPVLALANFVAVVILCLPGTPHYDAIPSPFFDTLHQLLVQHTSTPTASMFYVNVTSGFGGDAKPMTFMRLATELKRLARDGADLPDAVVRESRRAGNDTQVLGSVAEQLNTHYATLEACLDRLERTASSFHFHTLCTERVPSIWLSAGRGYVWEATKWIKSIPPLPEYDCRDVNGMTPPASYQECCRTVLEHLAQVTTFLFLDWHETTEGMLRDLLVDLDTIRSTIFAINTLAETILSLGSPFPDYAETKTNDIAKKMYASDTRDAHRMVNIPRGLLHIDRTALFPLTKRLGEAYRTLHGQTLPALRQLDRGIAEMLAHPIPLVVAVGPSGEVAVVGRPHVDQVWVTPTARVDGQLRRSVYYLPSVPRMVKLLENMEHELLMIGRHTVPMLNAVREMGDRERGMPWSSFDFGEGPKHDIGSPRPSRAEVDKWYEEMGDTITRVVNGKTITMNQLRARVRANYQNRPVVRELRAIRYIFEMLGGVKRYEEGEE</sequence>
<evidence type="ECO:0000313" key="4">
    <source>
        <dbReference type="Proteomes" id="UP001287356"/>
    </source>
</evidence>
<comment type="caution">
    <text evidence="3">The sequence shown here is derived from an EMBL/GenBank/DDBJ whole genome shotgun (WGS) entry which is preliminary data.</text>
</comment>
<keyword evidence="4" id="KW-1185">Reference proteome</keyword>
<organism evidence="3 4">
    <name type="scientific">Lasiosphaeria ovina</name>
    <dbReference type="NCBI Taxonomy" id="92902"/>
    <lineage>
        <taxon>Eukaryota</taxon>
        <taxon>Fungi</taxon>
        <taxon>Dikarya</taxon>
        <taxon>Ascomycota</taxon>
        <taxon>Pezizomycotina</taxon>
        <taxon>Sordariomycetes</taxon>
        <taxon>Sordariomycetidae</taxon>
        <taxon>Sordariales</taxon>
        <taxon>Lasiosphaeriaceae</taxon>
        <taxon>Lasiosphaeria</taxon>
    </lineage>
</organism>
<accession>A0AAE0JVC7</accession>
<dbReference type="Proteomes" id="UP001287356">
    <property type="component" value="Unassembled WGS sequence"/>
</dbReference>
<evidence type="ECO:0000313" key="3">
    <source>
        <dbReference type="EMBL" id="KAK3365043.1"/>
    </source>
</evidence>
<reference evidence="3" key="2">
    <citation type="submission" date="2023-06" db="EMBL/GenBank/DDBJ databases">
        <authorList>
            <consortium name="Lawrence Berkeley National Laboratory"/>
            <person name="Haridas S."/>
            <person name="Hensen N."/>
            <person name="Bonometti L."/>
            <person name="Westerberg I."/>
            <person name="Brannstrom I.O."/>
            <person name="Guillou S."/>
            <person name="Cros-Aarteil S."/>
            <person name="Calhoun S."/>
            <person name="Kuo A."/>
            <person name="Mondo S."/>
            <person name="Pangilinan J."/>
            <person name="Riley R."/>
            <person name="Labutti K."/>
            <person name="Andreopoulos B."/>
            <person name="Lipzen A."/>
            <person name="Chen C."/>
            <person name="Yanf M."/>
            <person name="Daum C."/>
            <person name="Ng V."/>
            <person name="Clum A."/>
            <person name="Steindorff A."/>
            <person name="Ohm R."/>
            <person name="Martin F."/>
            <person name="Silar P."/>
            <person name="Natvig D."/>
            <person name="Lalanne C."/>
            <person name="Gautier V."/>
            <person name="Ament-Velasquez S.L."/>
            <person name="Kruys A."/>
            <person name="Hutchinson M.I."/>
            <person name="Powell A.J."/>
            <person name="Barry K."/>
            <person name="Miller A.N."/>
            <person name="Grigoriev I.V."/>
            <person name="Debuchy R."/>
            <person name="Gladieux P."/>
            <person name="Thoren M.H."/>
            <person name="Johannesson H."/>
        </authorList>
    </citation>
    <scope>NUCLEOTIDE SEQUENCE</scope>
    <source>
        <strain evidence="3">CBS 958.72</strain>
    </source>
</reference>
<evidence type="ECO:0000256" key="2">
    <source>
        <dbReference type="SAM" id="Phobius"/>
    </source>
</evidence>
<keyword evidence="2" id="KW-0812">Transmembrane</keyword>
<dbReference type="EMBL" id="JAULSN010000009">
    <property type="protein sequence ID" value="KAK3365043.1"/>
    <property type="molecule type" value="Genomic_DNA"/>
</dbReference>
<name>A0AAE0JVC7_9PEZI</name>
<reference evidence="3" key="1">
    <citation type="journal article" date="2023" name="Mol. Phylogenet. Evol.">
        <title>Genome-scale phylogeny and comparative genomics of the fungal order Sordariales.</title>
        <authorList>
            <person name="Hensen N."/>
            <person name="Bonometti L."/>
            <person name="Westerberg I."/>
            <person name="Brannstrom I.O."/>
            <person name="Guillou S."/>
            <person name="Cros-Aarteil S."/>
            <person name="Calhoun S."/>
            <person name="Haridas S."/>
            <person name="Kuo A."/>
            <person name="Mondo S."/>
            <person name="Pangilinan J."/>
            <person name="Riley R."/>
            <person name="LaButti K."/>
            <person name="Andreopoulos B."/>
            <person name="Lipzen A."/>
            <person name="Chen C."/>
            <person name="Yan M."/>
            <person name="Daum C."/>
            <person name="Ng V."/>
            <person name="Clum A."/>
            <person name="Steindorff A."/>
            <person name="Ohm R.A."/>
            <person name="Martin F."/>
            <person name="Silar P."/>
            <person name="Natvig D.O."/>
            <person name="Lalanne C."/>
            <person name="Gautier V."/>
            <person name="Ament-Velasquez S.L."/>
            <person name="Kruys A."/>
            <person name="Hutchinson M.I."/>
            <person name="Powell A.J."/>
            <person name="Barry K."/>
            <person name="Miller A.N."/>
            <person name="Grigoriev I.V."/>
            <person name="Debuchy R."/>
            <person name="Gladieux P."/>
            <person name="Hiltunen Thoren M."/>
            <person name="Johannesson H."/>
        </authorList>
    </citation>
    <scope>NUCLEOTIDE SEQUENCE</scope>
    <source>
        <strain evidence="3">CBS 958.72</strain>
    </source>
</reference>
<feature type="compositionally biased region" description="Basic and acidic residues" evidence="1">
    <location>
        <begin position="56"/>
        <end position="75"/>
    </location>
</feature>
<dbReference type="AlphaFoldDB" id="A0AAE0JVC7"/>
<proteinExistence type="predicted"/>
<evidence type="ECO:0000256" key="1">
    <source>
        <dbReference type="SAM" id="MobiDB-lite"/>
    </source>
</evidence>
<gene>
    <name evidence="3" type="ORF">B0T24DRAFT_670482</name>
</gene>
<feature type="transmembrane region" description="Helical" evidence="2">
    <location>
        <begin position="142"/>
        <end position="162"/>
    </location>
</feature>
<keyword evidence="2" id="KW-1133">Transmembrane helix</keyword>
<feature type="region of interest" description="Disordered" evidence="1">
    <location>
        <begin position="50"/>
        <end position="77"/>
    </location>
</feature>
<feature type="transmembrane region" description="Helical" evidence="2">
    <location>
        <begin position="25"/>
        <end position="46"/>
    </location>
</feature>